<dbReference type="EMBL" id="JACDTQ010002604">
    <property type="protein sequence ID" value="KAF5917082.1"/>
    <property type="molecule type" value="Genomic_DNA"/>
</dbReference>
<comment type="caution">
    <text evidence="1">The sequence shown here is derived from an EMBL/GenBank/DDBJ whole genome shotgun (WGS) entry which is preliminary data.</text>
</comment>
<protein>
    <submittedName>
        <fullName evidence="1">Uncharacterized protein</fullName>
    </submittedName>
</protein>
<sequence length="81" mass="8615">MERSSSAQLSILRAPNMSPLASLCRVSPGREEGAGYLDSEDDSTISVEQGICSPWVLSYLRGTSWGPALYSPMDSSGSTTL</sequence>
<gene>
    <name evidence="1" type="ORF">HPG69_014007</name>
</gene>
<accession>A0A7J7EMR1</accession>
<dbReference type="Proteomes" id="UP000551758">
    <property type="component" value="Unassembled WGS sequence"/>
</dbReference>
<reference evidence="1 2" key="1">
    <citation type="journal article" date="2020" name="Mol. Biol. Evol.">
        <title>Interspecific Gene Flow and the Evolution of Specialization in Black and White Rhinoceros.</title>
        <authorList>
            <person name="Moodley Y."/>
            <person name="Westbury M.V."/>
            <person name="Russo I.M."/>
            <person name="Gopalakrishnan S."/>
            <person name="Rakotoarivelo A."/>
            <person name="Olsen R.A."/>
            <person name="Prost S."/>
            <person name="Tunstall T."/>
            <person name="Ryder O.A."/>
            <person name="Dalen L."/>
            <person name="Bruford M.W."/>
        </authorList>
    </citation>
    <scope>NUCLEOTIDE SEQUENCE [LARGE SCALE GENOMIC DNA]</scope>
    <source>
        <strain evidence="1">SBR-YM</strain>
        <tissue evidence="1">Skin</tissue>
    </source>
</reference>
<proteinExistence type="predicted"/>
<keyword evidence="2" id="KW-1185">Reference proteome</keyword>
<name>A0A7J7EMR1_DICBM</name>
<dbReference type="AlphaFoldDB" id="A0A7J7EMR1"/>
<evidence type="ECO:0000313" key="1">
    <source>
        <dbReference type="EMBL" id="KAF5917082.1"/>
    </source>
</evidence>
<evidence type="ECO:0000313" key="2">
    <source>
        <dbReference type="Proteomes" id="UP000551758"/>
    </source>
</evidence>
<organism evidence="1 2">
    <name type="scientific">Diceros bicornis minor</name>
    <name type="common">South-central black rhinoceros</name>
    <dbReference type="NCBI Taxonomy" id="77932"/>
    <lineage>
        <taxon>Eukaryota</taxon>
        <taxon>Metazoa</taxon>
        <taxon>Chordata</taxon>
        <taxon>Craniata</taxon>
        <taxon>Vertebrata</taxon>
        <taxon>Euteleostomi</taxon>
        <taxon>Mammalia</taxon>
        <taxon>Eutheria</taxon>
        <taxon>Laurasiatheria</taxon>
        <taxon>Perissodactyla</taxon>
        <taxon>Rhinocerotidae</taxon>
        <taxon>Diceros</taxon>
    </lineage>
</organism>
<feature type="non-terminal residue" evidence="1">
    <location>
        <position position="81"/>
    </location>
</feature>